<comment type="caution">
    <text evidence="4">The sequence shown here is derived from an EMBL/GenBank/DDBJ whole genome shotgun (WGS) entry which is preliminary data.</text>
</comment>
<gene>
    <name evidence="2 4" type="primary">rsfS</name>
    <name evidence="4" type="ORF">DCF25_07080</name>
</gene>
<sequence>MGNISAFEDDGYNAEPYGTNGASVDTRPGAIAPDNLDEQYLVDESAKALALAIAEAADDRKAGDITILETGHVSYLAEYFVIVTGFSNVQVRAIANSIEDGIETQLNRQALRTEGMSEGRWVLKDYGDVIVHIFMPSDREFYDLEAFWGHATKIEFTSQNLAPVNLSSASGGQFGQPYYDGQSSY</sequence>
<dbReference type="InterPro" id="IPR004394">
    <property type="entry name" value="Iojap/RsfS/C7orf30"/>
</dbReference>
<keyword evidence="2" id="KW-0810">Translation regulation</keyword>
<dbReference type="PANTHER" id="PTHR21043:SF0">
    <property type="entry name" value="MITOCHONDRIAL ASSEMBLY OF RIBOSOMAL LARGE SUBUNIT PROTEIN 1"/>
    <property type="match status" value="1"/>
</dbReference>
<organism evidence="4 5">
    <name type="scientific">Leptolyngbya foveolarum</name>
    <dbReference type="NCBI Taxonomy" id="47253"/>
    <lineage>
        <taxon>Bacteria</taxon>
        <taxon>Bacillati</taxon>
        <taxon>Cyanobacteriota</taxon>
        <taxon>Cyanophyceae</taxon>
        <taxon>Leptolyngbyales</taxon>
        <taxon>Leptolyngbyaceae</taxon>
        <taxon>Leptolyngbya group</taxon>
        <taxon>Leptolyngbya</taxon>
    </lineage>
</organism>
<dbReference type="HAMAP" id="MF_01477">
    <property type="entry name" value="Iojap_RsfS"/>
    <property type="match status" value="1"/>
</dbReference>
<evidence type="ECO:0000256" key="2">
    <source>
        <dbReference type="HAMAP-Rule" id="MF_01477"/>
    </source>
</evidence>
<evidence type="ECO:0000313" key="4">
    <source>
        <dbReference type="EMBL" id="PZO20188.1"/>
    </source>
</evidence>
<evidence type="ECO:0000313" key="5">
    <source>
        <dbReference type="Proteomes" id="UP000249354"/>
    </source>
</evidence>
<dbReference type="GO" id="GO:0043023">
    <property type="term" value="F:ribosomal large subunit binding"/>
    <property type="evidence" value="ECO:0007669"/>
    <property type="project" value="TreeGrafter"/>
</dbReference>
<dbReference type="GO" id="GO:0005737">
    <property type="term" value="C:cytoplasm"/>
    <property type="evidence" value="ECO:0007669"/>
    <property type="project" value="UniProtKB-SubCell"/>
</dbReference>
<protein>
    <recommendedName>
        <fullName evidence="2">Ribosomal silencing factor RsfS</fullName>
    </recommendedName>
</protein>
<dbReference type="AlphaFoldDB" id="A0A2W4WLN6"/>
<dbReference type="GO" id="GO:0042256">
    <property type="term" value="P:cytosolic ribosome assembly"/>
    <property type="evidence" value="ECO:0007669"/>
    <property type="project" value="UniProtKB-UniRule"/>
</dbReference>
<reference evidence="5" key="1">
    <citation type="submission" date="2018-04" db="EMBL/GenBank/DDBJ databases">
        <authorList>
            <person name="Cornet L."/>
        </authorList>
    </citation>
    <scope>NUCLEOTIDE SEQUENCE [LARGE SCALE GENOMIC DNA]</scope>
</reference>
<evidence type="ECO:0000256" key="3">
    <source>
        <dbReference type="SAM" id="MobiDB-lite"/>
    </source>
</evidence>
<proteinExistence type="inferred from homology"/>
<evidence type="ECO:0000256" key="1">
    <source>
        <dbReference type="ARBA" id="ARBA00010574"/>
    </source>
</evidence>
<accession>A0A2W4WLN6</accession>
<dbReference type="Proteomes" id="UP000249354">
    <property type="component" value="Unassembled WGS sequence"/>
</dbReference>
<keyword evidence="2" id="KW-0678">Repressor</keyword>
<keyword evidence="2" id="KW-0963">Cytoplasm</keyword>
<comment type="similarity">
    <text evidence="1 2">Belongs to the Iojap/RsfS family.</text>
</comment>
<comment type="function">
    <text evidence="2">Functions as a ribosomal silencing factor. Interacts with ribosomal protein uL14 (rplN), blocking formation of intersubunit bridge B8. Prevents association of the 30S and 50S ribosomal subunits and the formation of functional ribosomes, thus repressing translation.</text>
</comment>
<dbReference type="Pfam" id="PF02410">
    <property type="entry name" value="RsfS"/>
    <property type="match status" value="1"/>
</dbReference>
<dbReference type="EMBL" id="QBMC01000033">
    <property type="protein sequence ID" value="PZO20188.1"/>
    <property type="molecule type" value="Genomic_DNA"/>
</dbReference>
<comment type="subcellular location">
    <subcellularLocation>
        <location evidence="2">Cytoplasm</location>
    </subcellularLocation>
</comment>
<dbReference type="NCBIfam" id="TIGR00090">
    <property type="entry name" value="rsfS_iojap_ybeB"/>
    <property type="match status" value="1"/>
</dbReference>
<dbReference type="SUPFAM" id="SSF81301">
    <property type="entry name" value="Nucleotidyltransferase"/>
    <property type="match status" value="1"/>
</dbReference>
<dbReference type="InterPro" id="IPR043519">
    <property type="entry name" value="NT_sf"/>
</dbReference>
<reference evidence="4 5" key="2">
    <citation type="submission" date="2018-06" db="EMBL/GenBank/DDBJ databases">
        <title>Metagenomic assembly of (sub)arctic Cyanobacteria and their associated microbiome from non-axenic cultures.</title>
        <authorList>
            <person name="Baurain D."/>
        </authorList>
    </citation>
    <scope>NUCLEOTIDE SEQUENCE [LARGE SCALE GENOMIC DNA]</scope>
    <source>
        <strain evidence="4">ULC129bin1</strain>
    </source>
</reference>
<dbReference type="PANTHER" id="PTHR21043">
    <property type="entry name" value="IOJAP SUPERFAMILY ORTHOLOG"/>
    <property type="match status" value="1"/>
</dbReference>
<name>A0A2W4WLN6_9CYAN</name>
<dbReference type="GO" id="GO:0090071">
    <property type="term" value="P:negative regulation of ribosome biogenesis"/>
    <property type="evidence" value="ECO:0007669"/>
    <property type="project" value="UniProtKB-UniRule"/>
</dbReference>
<dbReference type="GO" id="GO:0017148">
    <property type="term" value="P:negative regulation of translation"/>
    <property type="evidence" value="ECO:0007669"/>
    <property type="project" value="UniProtKB-UniRule"/>
</dbReference>
<dbReference type="Gene3D" id="3.30.460.10">
    <property type="entry name" value="Beta Polymerase, domain 2"/>
    <property type="match status" value="1"/>
</dbReference>
<feature type="region of interest" description="Disordered" evidence="3">
    <location>
        <begin position="1"/>
        <end position="20"/>
    </location>
</feature>
<comment type="subunit">
    <text evidence="2">Interacts with ribosomal protein uL14 (rplN).</text>
</comment>